<gene>
    <name evidence="3" type="ORF">LQ564_14695</name>
</gene>
<evidence type="ECO:0000313" key="4">
    <source>
        <dbReference type="Proteomes" id="UP001179361"/>
    </source>
</evidence>
<dbReference type="EMBL" id="JAJNOC010000004">
    <property type="protein sequence ID" value="MCD2517559.1"/>
    <property type="molecule type" value="Genomic_DNA"/>
</dbReference>
<comment type="caution">
    <text evidence="3">The sequence shown here is derived from an EMBL/GenBank/DDBJ whole genome shotgun (WGS) entry which is preliminary data.</text>
</comment>
<protein>
    <submittedName>
        <fullName evidence="3">PEP-CTERM sorting domain-containing protein</fullName>
    </submittedName>
</protein>
<dbReference type="InterPro" id="IPR013424">
    <property type="entry name" value="Ice-binding_C"/>
</dbReference>
<feature type="chain" id="PRO_5045877264" evidence="1">
    <location>
        <begin position="22"/>
        <end position="196"/>
    </location>
</feature>
<evidence type="ECO:0000313" key="3">
    <source>
        <dbReference type="EMBL" id="MCD2517559.1"/>
    </source>
</evidence>
<dbReference type="NCBIfam" id="TIGR02595">
    <property type="entry name" value="PEP_CTERM"/>
    <property type="match status" value="1"/>
</dbReference>
<name>A0ABS8Q732_9BURK</name>
<feature type="signal peptide" evidence="1">
    <location>
        <begin position="1"/>
        <end position="21"/>
    </location>
</feature>
<dbReference type="Proteomes" id="UP001179361">
    <property type="component" value="Unassembled WGS sequence"/>
</dbReference>
<evidence type="ECO:0000259" key="2">
    <source>
        <dbReference type="Pfam" id="PF07589"/>
    </source>
</evidence>
<dbReference type="RefSeq" id="WP_231058842.1">
    <property type="nucleotide sequence ID" value="NZ_JAJNOC010000004.1"/>
</dbReference>
<dbReference type="Pfam" id="PF07589">
    <property type="entry name" value="PEP-CTERM"/>
    <property type="match status" value="1"/>
</dbReference>
<sequence length="196" mass="21206">MRFKSLVLASALCLASLSSQAGVIYEWRPLNEKLPQHVTFRMEFTTAAVNSGKLNFKVPMGDWEESYPDAGLLSIYFSTPGVSPISYKPREEQFRYGLGSLDLNLTFGSDGFLSGRIYANDANSHFGMSSQGSLFTILDARSDQDMGGAGCGENWEICNGATGQLQRVDIPEPGSVALLGIGLLAAAGLRRKVLKN</sequence>
<keyword evidence="4" id="KW-1185">Reference proteome</keyword>
<evidence type="ECO:0000256" key="1">
    <source>
        <dbReference type="SAM" id="SignalP"/>
    </source>
</evidence>
<keyword evidence="1" id="KW-0732">Signal</keyword>
<organism evidence="3 4">
    <name type="scientific">Massilia phyllostachyos</name>
    <dbReference type="NCBI Taxonomy" id="2898585"/>
    <lineage>
        <taxon>Bacteria</taxon>
        <taxon>Pseudomonadati</taxon>
        <taxon>Pseudomonadota</taxon>
        <taxon>Betaproteobacteria</taxon>
        <taxon>Burkholderiales</taxon>
        <taxon>Oxalobacteraceae</taxon>
        <taxon>Telluria group</taxon>
        <taxon>Massilia</taxon>
    </lineage>
</organism>
<reference evidence="3" key="1">
    <citation type="submission" date="2021-11" db="EMBL/GenBank/DDBJ databases">
        <title>The complete genome of Massilia sp sp. G4R7.</title>
        <authorList>
            <person name="Liu L."/>
            <person name="Yue J."/>
            <person name="Yuan J."/>
            <person name="Yang F."/>
            <person name="Li L."/>
        </authorList>
    </citation>
    <scope>NUCLEOTIDE SEQUENCE</scope>
    <source>
        <strain evidence="3">G4R7</strain>
    </source>
</reference>
<proteinExistence type="predicted"/>
<accession>A0ABS8Q732</accession>
<feature type="domain" description="Ice-binding protein C-terminal" evidence="2">
    <location>
        <begin position="170"/>
        <end position="192"/>
    </location>
</feature>